<comment type="subcellular location">
    <subcellularLocation>
        <location evidence="1">Membrane</location>
        <topology evidence="1">Multi-pass membrane protein</topology>
    </subcellularLocation>
</comment>
<accession>A0ABW2HQE6</accession>
<evidence type="ECO:0000256" key="2">
    <source>
        <dbReference type="ARBA" id="ARBA00022692"/>
    </source>
</evidence>
<dbReference type="EMBL" id="JBHTBJ010000009">
    <property type="protein sequence ID" value="MFC7275394.1"/>
    <property type="molecule type" value="Genomic_DNA"/>
</dbReference>
<sequence length="120" mass="12359">MDIILWIVAAVLAAAFLASGVLKLVWSRERLVAAGMAWAGQFSSRFVKAIGVLEILAAVGLVVPAALGIASVLAPLAATGLVLLMAGAVVTHLRRGEMQPVAVNLVFLGLSAFVAWGLLV</sequence>
<name>A0ABW2HQE6_9ACTN</name>
<keyword evidence="3 5" id="KW-1133">Transmembrane helix</keyword>
<dbReference type="Pfam" id="PF13564">
    <property type="entry name" value="DoxX_2"/>
    <property type="match status" value="1"/>
</dbReference>
<organism evidence="6 7">
    <name type="scientific">Paractinoplanes rhizophilus</name>
    <dbReference type="NCBI Taxonomy" id="1416877"/>
    <lineage>
        <taxon>Bacteria</taxon>
        <taxon>Bacillati</taxon>
        <taxon>Actinomycetota</taxon>
        <taxon>Actinomycetes</taxon>
        <taxon>Micromonosporales</taxon>
        <taxon>Micromonosporaceae</taxon>
        <taxon>Paractinoplanes</taxon>
    </lineage>
</organism>
<dbReference type="RefSeq" id="WP_378968442.1">
    <property type="nucleotide sequence ID" value="NZ_JBHTBJ010000009.1"/>
</dbReference>
<evidence type="ECO:0000313" key="7">
    <source>
        <dbReference type="Proteomes" id="UP001596548"/>
    </source>
</evidence>
<evidence type="ECO:0000256" key="5">
    <source>
        <dbReference type="SAM" id="Phobius"/>
    </source>
</evidence>
<evidence type="ECO:0000256" key="4">
    <source>
        <dbReference type="ARBA" id="ARBA00023136"/>
    </source>
</evidence>
<keyword evidence="2 5" id="KW-0812">Transmembrane</keyword>
<feature type="transmembrane region" description="Helical" evidence="5">
    <location>
        <begin position="102"/>
        <end position="119"/>
    </location>
</feature>
<protein>
    <submittedName>
        <fullName evidence="6">DoxX family protein</fullName>
    </submittedName>
</protein>
<comment type="caution">
    <text evidence="6">The sequence shown here is derived from an EMBL/GenBank/DDBJ whole genome shotgun (WGS) entry which is preliminary data.</text>
</comment>
<evidence type="ECO:0000256" key="3">
    <source>
        <dbReference type="ARBA" id="ARBA00022989"/>
    </source>
</evidence>
<gene>
    <name evidence="6" type="ORF">ACFQS1_15505</name>
</gene>
<evidence type="ECO:0000313" key="6">
    <source>
        <dbReference type="EMBL" id="MFC7275394.1"/>
    </source>
</evidence>
<feature type="transmembrane region" description="Helical" evidence="5">
    <location>
        <begin position="46"/>
        <end position="66"/>
    </location>
</feature>
<feature type="transmembrane region" description="Helical" evidence="5">
    <location>
        <begin position="72"/>
        <end position="90"/>
    </location>
</feature>
<feature type="transmembrane region" description="Helical" evidence="5">
    <location>
        <begin position="6"/>
        <end position="26"/>
    </location>
</feature>
<keyword evidence="4 5" id="KW-0472">Membrane</keyword>
<evidence type="ECO:0000256" key="1">
    <source>
        <dbReference type="ARBA" id="ARBA00004141"/>
    </source>
</evidence>
<reference evidence="7" key="1">
    <citation type="journal article" date="2019" name="Int. J. Syst. Evol. Microbiol.">
        <title>The Global Catalogue of Microorganisms (GCM) 10K type strain sequencing project: providing services to taxonomists for standard genome sequencing and annotation.</title>
        <authorList>
            <consortium name="The Broad Institute Genomics Platform"/>
            <consortium name="The Broad Institute Genome Sequencing Center for Infectious Disease"/>
            <person name="Wu L."/>
            <person name="Ma J."/>
        </authorList>
    </citation>
    <scope>NUCLEOTIDE SEQUENCE [LARGE SCALE GENOMIC DNA]</scope>
    <source>
        <strain evidence="7">XZYJT-10</strain>
    </source>
</reference>
<dbReference type="InterPro" id="IPR032808">
    <property type="entry name" value="DoxX"/>
</dbReference>
<dbReference type="Proteomes" id="UP001596548">
    <property type="component" value="Unassembled WGS sequence"/>
</dbReference>
<keyword evidence="7" id="KW-1185">Reference proteome</keyword>
<proteinExistence type="predicted"/>